<proteinExistence type="inferred from homology"/>
<protein>
    <submittedName>
        <fullName evidence="4">Glycerate kinase</fullName>
    </submittedName>
</protein>
<dbReference type="RefSeq" id="WP_382395068.1">
    <property type="nucleotide sequence ID" value="NZ_JBHTCQ010000002.1"/>
</dbReference>
<dbReference type="PANTHER" id="PTHR21599:SF0">
    <property type="entry name" value="GLYCERATE KINASE"/>
    <property type="match status" value="1"/>
</dbReference>
<dbReference type="Gene3D" id="3.90.1510.10">
    <property type="entry name" value="Glycerate kinase, domain 2"/>
    <property type="match status" value="2"/>
</dbReference>
<evidence type="ECO:0000313" key="5">
    <source>
        <dbReference type="Proteomes" id="UP001596455"/>
    </source>
</evidence>
<evidence type="ECO:0000256" key="2">
    <source>
        <dbReference type="ARBA" id="ARBA00022679"/>
    </source>
</evidence>
<name>A0ABW2Q9B0_9MICO</name>
<accession>A0ABW2Q9B0</accession>
<dbReference type="InterPro" id="IPR036129">
    <property type="entry name" value="Glycerate_kinase_sf"/>
</dbReference>
<dbReference type="SUPFAM" id="SSF110738">
    <property type="entry name" value="Glycerate kinase I"/>
    <property type="match status" value="1"/>
</dbReference>
<evidence type="ECO:0000313" key="4">
    <source>
        <dbReference type="EMBL" id="MFC7406061.1"/>
    </source>
</evidence>
<evidence type="ECO:0000256" key="3">
    <source>
        <dbReference type="ARBA" id="ARBA00022777"/>
    </source>
</evidence>
<keyword evidence="5" id="KW-1185">Reference proteome</keyword>
<reference evidence="5" key="1">
    <citation type="journal article" date="2019" name="Int. J. Syst. Evol. Microbiol.">
        <title>The Global Catalogue of Microorganisms (GCM) 10K type strain sequencing project: providing services to taxonomists for standard genome sequencing and annotation.</title>
        <authorList>
            <consortium name="The Broad Institute Genomics Platform"/>
            <consortium name="The Broad Institute Genome Sequencing Center for Infectious Disease"/>
            <person name="Wu L."/>
            <person name="Ma J."/>
        </authorList>
    </citation>
    <scope>NUCLEOTIDE SEQUENCE [LARGE SCALE GENOMIC DNA]</scope>
    <source>
        <strain evidence="5">JCM 1490</strain>
    </source>
</reference>
<evidence type="ECO:0000256" key="1">
    <source>
        <dbReference type="ARBA" id="ARBA00006284"/>
    </source>
</evidence>
<dbReference type="Pfam" id="PF02595">
    <property type="entry name" value="Gly_kinase"/>
    <property type="match status" value="2"/>
</dbReference>
<dbReference type="EMBL" id="JBHTCQ010000002">
    <property type="protein sequence ID" value="MFC7406061.1"/>
    <property type="molecule type" value="Genomic_DNA"/>
</dbReference>
<dbReference type="InterPro" id="IPR018197">
    <property type="entry name" value="Glycerate_kinase_RE-like"/>
</dbReference>
<dbReference type="Proteomes" id="UP001596455">
    <property type="component" value="Unassembled WGS sequence"/>
</dbReference>
<keyword evidence="2" id="KW-0808">Transferase</keyword>
<dbReference type="InterPro" id="IPR004381">
    <property type="entry name" value="Glycerate_kinase"/>
</dbReference>
<dbReference type="InterPro" id="IPR018193">
    <property type="entry name" value="Glyc_kinase_flavodox-like_fold"/>
</dbReference>
<sequence length="375" mass="37489">MHVLIAPDRFSGPLNAVQAARALASGWAETVPTDRLSLLPMSDGAAGLLDVVMAARGGSLVPVSADGPLGAPTVAAVLHVPGDGGGTAYVEADQVLGTHLVPRERAHAAKDGSSAGLAALLEAAVATNAGRIVVGLPTVAATHDGGRGLLGALGGATAAREVLARRDLVLAVADDLPLLGLHGAGALLGEDPDVGPALAQELERDLGAMTADLERQAGPPPNPVLLSAGTEERHGRLASSPGSGAGGGVAFALRLLGARPMPGADVVAGAVGLAGAVARADLVLTGSAVFDAPALTQSVVATVARTALDRALPVVVVAEEIRTSRREVAPLGISGTYEVQDTSRLRPRLAAPPAADLETAVRARARRLARTWSTS</sequence>
<comment type="caution">
    <text evidence="4">The sequence shown here is derived from an EMBL/GenBank/DDBJ whole genome shotgun (WGS) entry which is preliminary data.</text>
</comment>
<dbReference type="Gene3D" id="3.40.50.10350">
    <property type="entry name" value="Glycerate kinase, domain 1"/>
    <property type="match status" value="2"/>
</dbReference>
<dbReference type="GO" id="GO:0016301">
    <property type="term" value="F:kinase activity"/>
    <property type="evidence" value="ECO:0007669"/>
    <property type="project" value="UniProtKB-KW"/>
</dbReference>
<organism evidence="4 5">
    <name type="scientific">Georgenia alba</name>
    <dbReference type="NCBI Taxonomy" id="2233858"/>
    <lineage>
        <taxon>Bacteria</taxon>
        <taxon>Bacillati</taxon>
        <taxon>Actinomycetota</taxon>
        <taxon>Actinomycetes</taxon>
        <taxon>Micrococcales</taxon>
        <taxon>Bogoriellaceae</taxon>
        <taxon>Georgenia</taxon>
    </lineage>
</organism>
<dbReference type="PANTHER" id="PTHR21599">
    <property type="entry name" value="GLYCERATE KINASE"/>
    <property type="match status" value="1"/>
</dbReference>
<gene>
    <name evidence="4" type="ORF">ACFQQL_13145</name>
</gene>
<comment type="similarity">
    <text evidence="1">Belongs to the glycerate kinase type-1 family.</text>
</comment>
<keyword evidence="3 4" id="KW-0418">Kinase</keyword>